<evidence type="ECO:0000256" key="3">
    <source>
        <dbReference type="ARBA" id="ARBA00022989"/>
    </source>
</evidence>
<keyword evidence="4" id="KW-0472">Membrane</keyword>
<dbReference type="Gene3D" id="3.40.50.2300">
    <property type="match status" value="1"/>
</dbReference>
<dbReference type="InterPro" id="IPR052612">
    <property type="entry name" value="ANP_Clearance_Receptor"/>
</dbReference>
<evidence type="ECO:0000256" key="1">
    <source>
        <dbReference type="ARBA" id="ARBA00004370"/>
    </source>
</evidence>
<proteinExistence type="predicted"/>
<sequence>MSISVPVLVRRATVALILYSVLISAQHRIHDDVFPVHGALFLPYDYTHRPPVTAKHSDDEKQHHLATVDSVLPIIDIAILDAYHAYLHQWTSRDHWMTVIVAPVKECDDQKTAAWAALEATQWTNGSGLDVAFGPACDYVLATVSRILSYSAVPMFTSAGFSEFFQNKHNELLTRVGPLQDHITYMIENVTTLFSWRHPHLLYQKSFWESELLEAGFCKMMMTGMYVRTVNKQWNLEVNPRMLPTVREADDKREVLKEYLKDTVGVDYGAREQRSSEGSLNCVVFPVLVPQIPFLYWIKLCTTVGFDGPFDEPGVLDLYTSSRALNESAQGSGFQIWNTDFNSKVTIVDLENSQSYPVALG</sequence>
<keyword evidence="7" id="KW-1185">Reference proteome</keyword>
<dbReference type="InterPro" id="IPR001828">
    <property type="entry name" value="ANF_lig-bd_rcpt"/>
</dbReference>
<dbReference type="PANTHER" id="PTHR44755">
    <property type="entry name" value="NATRIURETIC PEPTIDE RECEPTOR 3-RELATED"/>
    <property type="match status" value="1"/>
</dbReference>
<keyword evidence="3" id="KW-1133">Transmembrane helix</keyword>
<dbReference type="SUPFAM" id="SSF53822">
    <property type="entry name" value="Periplasmic binding protein-like I"/>
    <property type="match status" value="1"/>
</dbReference>
<feature type="chain" id="PRO_5009313133" evidence="5">
    <location>
        <begin position="26"/>
        <end position="361"/>
    </location>
</feature>
<evidence type="ECO:0000259" key="6">
    <source>
        <dbReference type="Pfam" id="PF01094"/>
    </source>
</evidence>
<dbReference type="PANTHER" id="PTHR44755:SF8">
    <property type="entry name" value="RECEPTOR LIGAND BINDING REGION DOMAIN-CONTAINING PROTEIN"/>
    <property type="match status" value="1"/>
</dbReference>
<reference evidence="8" key="1">
    <citation type="submission" date="2016-11" db="UniProtKB">
        <authorList>
            <consortium name="WormBaseParasite"/>
        </authorList>
    </citation>
    <scope>IDENTIFICATION</scope>
</reference>
<dbReference type="GO" id="GO:0038023">
    <property type="term" value="F:signaling receptor activity"/>
    <property type="evidence" value="ECO:0007669"/>
    <property type="project" value="TreeGrafter"/>
</dbReference>
<keyword evidence="2" id="KW-0812">Transmembrane</keyword>
<protein>
    <submittedName>
        <fullName evidence="8">ANF_receptor domain-containing protein</fullName>
    </submittedName>
</protein>
<comment type="subcellular location">
    <subcellularLocation>
        <location evidence="1">Membrane</location>
    </subcellularLocation>
</comment>
<organism evidence="7 8">
    <name type="scientific">Steinernema glaseri</name>
    <dbReference type="NCBI Taxonomy" id="37863"/>
    <lineage>
        <taxon>Eukaryota</taxon>
        <taxon>Metazoa</taxon>
        <taxon>Ecdysozoa</taxon>
        <taxon>Nematoda</taxon>
        <taxon>Chromadorea</taxon>
        <taxon>Rhabditida</taxon>
        <taxon>Tylenchina</taxon>
        <taxon>Panagrolaimomorpha</taxon>
        <taxon>Strongyloidoidea</taxon>
        <taxon>Steinernematidae</taxon>
        <taxon>Steinernema</taxon>
    </lineage>
</organism>
<evidence type="ECO:0000313" key="8">
    <source>
        <dbReference type="WBParaSite" id="L893_g2408.t1"/>
    </source>
</evidence>
<feature type="signal peptide" evidence="5">
    <location>
        <begin position="1"/>
        <end position="25"/>
    </location>
</feature>
<dbReference type="WBParaSite" id="L893_g2408.t1">
    <property type="protein sequence ID" value="L893_g2408.t1"/>
    <property type="gene ID" value="L893_g2408"/>
</dbReference>
<keyword evidence="5" id="KW-0732">Signal</keyword>
<accession>A0A1I7Z925</accession>
<evidence type="ECO:0000256" key="2">
    <source>
        <dbReference type="ARBA" id="ARBA00022692"/>
    </source>
</evidence>
<dbReference type="Pfam" id="PF01094">
    <property type="entry name" value="ANF_receptor"/>
    <property type="match status" value="1"/>
</dbReference>
<name>A0A1I7Z925_9BILA</name>
<dbReference type="Proteomes" id="UP000095287">
    <property type="component" value="Unplaced"/>
</dbReference>
<evidence type="ECO:0000256" key="5">
    <source>
        <dbReference type="SAM" id="SignalP"/>
    </source>
</evidence>
<dbReference type="GO" id="GO:0007165">
    <property type="term" value="P:signal transduction"/>
    <property type="evidence" value="ECO:0007669"/>
    <property type="project" value="TreeGrafter"/>
</dbReference>
<evidence type="ECO:0000256" key="4">
    <source>
        <dbReference type="ARBA" id="ARBA00023136"/>
    </source>
</evidence>
<dbReference type="GO" id="GO:0017046">
    <property type="term" value="F:peptide hormone binding"/>
    <property type="evidence" value="ECO:0007669"/>
    <property type="project" value="TreeGrafter"/>
</dbReference>
<dbReference type="AlphaFoldDB" id="A0A1I7Z925"/>
<feature type="domain" description="Receptor ligand binding region" evidence="6">
    <location>
        <begin position="94"/>
        <end position="211"/>
    </location>
</feature>
<evidence type="ECO:0000313" key="7">
    <source>
        <dbReference type="Proteomes" id="UP000095287"/>
    </source>
</evidence>
<dbReference type="InterPro" id="IPR028082">
    <property type="entry name" value="Peripla_BP_I"/>
</dbReference>
<dbReference type="GO" id="GO:0016020">
    <property type="term" value="C:membrane"/>
    <property type="evidence" value="ECO:0007669"/>
    <property type="project" value="UniProtKB-SubCell"/>
</dbReference>